<organism evidence="11">
    <name type="scientific">Amblyomma aureolatum</name>
    <dbReference type="NCBI Taxonomy" id="187763"/>
    <lineage>
        <taxon>Eukaryota</taxon>
        <taxon>Metazoa</taxon>
        <taxon>Ecdysozoa</taxon>
        <taxon>Arthropoda</taxon>
        <taxon>Chelicerata</taxon>
        <taxon>Arachnida</taxon>
        <taxon>Acari</taxon>
        <taxon>Parasitiformes</taxon>
        <taxon>Ixodida</taxon>
        <taxon>Ixodoidea</taxon>
        <taxon>Ixodidae</taxon>
        <taxon>Amblyomminae</taxon>
        <taxon>Amblyomma</taxon>
    </lineage>
</organism>
<dbReference type="SMART" id="SM00146">
    <property type="entry name" value="PI3Kc"/>
    <property type="match status" value="1"/>
</dbReference>
<dbReference type="PANTHER" id="PTHR10048">
    <property type="entry name" value="PHOSPHATIDYLINOSITOL KINASE"/>
    <property type="match status" value="1"/>
</dbReference>
<feature type="region of interest" description="Disordered" evidence="8">
    <location>
        <begin position="93"/>
        <end position="122"/>
    </location>
</feature>
<dbReference type="InterPro" id="IPR057754">
    <property type="entry name" value="PI4-kinase_beta/PIK1_cat"/>
</dbReference>
<dbReference type="SUPFAM" id="SSF56112">
    <property type="entry name" value="Protein kinase-like (PK-like)"/>
    <property type="match status" value="1"/>
</dbReference>
<dbReference type="InterPro" id="IPR018936">
    <property type="entry name" value="PI3/4_kinase_CS"/>
</dbReference>
<evidence type="ECO:0000256" key="1">
    <source>
        <dbReference type="ARBA" id="ARBA00004450"/>
    </source>
</evidence>
<dbReference type="GO" id="GO:0004430">
    <property type="term" value="F:1-phosphatidylinositol 4-kinase activity"/>
    <property type="evidence" value="ECO:0007669"/>
    <property type="project" value="UniProtKB-EC"/>
</dbReference>
<reference evidence="11" key="1">
    <citation type="journal article" date="2017" name="Front. Cell. Infect. Microbiol.">
        <title>The Distinct Transcriptional Response of the Midgut of Amblyomma sculptum and Amblyomma aureolatum Ticks to Rickettsia rickettsii Correlates to Their Differences in Susceptibility to Infection.</title>
        <authorList>
            <person name="Martins L.A."/>
            <person name="Galletti M.F.B.M."/>
            <person name="Ribeiro J.M."/>
            <person name="Fujita A."/>
            <person name="Costa F.B."/>
            <person name="Labruna M.B."/>
            <person name="Daffre S."/>
            <person name="Fogaca A.C."/>
        </authorList>
    </citation>
    <scope>NUCLEOTIDE SEQUENCE</scope>
</reference>
<evidence type="ECO:0000259" key="9">
    <source>
        <dbReference type="PROSITE" id="PS50290"/>
    </source>
</evidence>
<dbReference type="GO" id="GO:0005741">
    <property type="term" value="C:mitochondrial outer membrane"/>
    <property type="evidence" value="ECO:0007669"/>
    <property type="project" value="UniProtKB-SubCell"/>
</dbReference>
<dbReference type="PROSITE" id="PS51545">
    <property type="entry name" value="PIK_HELICAL"/>
    <property type="match status" value="1"/>
</dbReference>
<feature type="region of interest" description="Disordered" evidence="8">
    <location>
        <begin position="308"/>
        <end position="333"/>
    </location>
</feature>
<dbReference type="PROSITE" id="PS50290">
    <property type="entry name" value="PI3_4_KINASE_3"/>
    <property type="match status" value="1"/>
</dbReference>
<keyword evidence="3" id="KW-0808">Transferase</keyword>
<dbReference type="InterPro" id="IPR016024">
    <property type="entry name" value="ARM-type_fold"/>
</dbReference>
<accession>A0A1E1X2D8</accession>
<evidence type="ECO:0000256" key="8">
    <source>
        <dbReference type="SAM" id="MobiDB-lite"/>
    </source>
</evidence>
<dbReference type="Pfam" id="PF21245">
    <property type="entry name" value="PI4KB-PIK1_PIK"/>
    <property type="match status" value="1"/>
</dbReference>
<name>A0A1E1X2D8_9ACAR</name>
<comment type="subcellular location">
    <subcellularLocation>
        <location evidence="1">Mitochondrion outer membrane</location>
        <topology evidence="1">Peripheral membrane protein</topology>
    </subcellularLocation>
    <subcellularLocation>
        <location evidence="6">Rough endoplasmic reticulum membrane</location>
        <topology evidence="6">Peripheral membrane protein</topology>
    </subcellularLocation>
</comment>
<dbReference type="CDD" id="cd05168">
    <property type="entry name" value="PI4Kc_III_beta"/>
    <property type="match status" value="1"/>
</dbReference>
<proteinExistence type="evidence at transcript level"/>
<dbReference type="InterPro" id="IPR042236">
    <property type="entry name" value="PI3K_accessory_sf"/>
</dbReference>
<dbReference type="Gene3D" id="3.30.1010.10">
    <property type="entry name" value="Phosphatidylinositol 3-kinase Catalytic Subunit, Chain A, domain 4"/>
    <property type="match status" value="1"/>
</dbReference>
<dbReference type="InterPro" id="IPR001263">
    <property type="entry name" value="PI3K_accessory_dom"/>
</dbReference>
<dbReference type="PROSITE" id="PS00915">
    <property type="entry name" value="PI3_4_KINASE_1"/>
    <property type="match status" value="1"/>
</dbReference>
<dbReference type="InterPro" id="IPR015433">
    <property type="entry name" value="PI3/4_kinase"/>
</dbReference>
<evidence type="ECO:0000256" key="5">
    <source>
        <dbReference type="ARBA" id="ARBA00036767"/>
    </source>
</evidence>
<dbReference type="InterPro" id="IPR011009">
    <property type="entry name" value="Kinase-like_dom_sf"/>
</dbReference>
<dbReference type="EMBL" id="GFAC01005761">
    <property type="protein sequence ID" value="JAT93427.1"/>
    <property type="molecule type" value="mRNA"/>
</dbReference>
<evidence type="ECO:0000259" key="10">
    <source>
        <dbReference type="PROSITE" id="PS51545"/>
    </source>
</evidence>
<dbReference type="PROSITE" id="PS00916">
    <property type="entry name" value="PI3_4_KINASE_2"/>
    <property type="match status" value="1"/>
</dbReference>
<dbReference type="GO" id="GO:0046854">
    <property type="term" value="P:phosphatidylinositol phosphate biosynthetic process"/>
    <property type="evidence" value="ECO:0007669"/>
    <property type="project" value="InterPro"/>
</dbReference>
<feature type="region of interest" description="Disordered" evidence="8">
    <location>
        <begin position="58"/>
        <end position="80"/>
    </location>
</feature>
<dbReference type="GO" id="GO:0048015">
    <property type="term" value="P:phosphatidylinositol-mediated signaling"/>
    <property type="evidence" value="ECO:0007669"/>
    <property type="project" value="TreeGrafter"/>
</dbReference>
<dbReference type="GO" id="GO:0030867">
    <property type="term" value="C:rough endoplasmic reticulum membrane"/>
    <property type="evidence" value="ECO:0007669"/>
    <property type="project" value="UniProtKB-SubCell"/>
</dbReference>
<feature type="domain" description="PI3K/PI4K catalytic" evidence="9">
    <location>
        <begin position="594"/>
        <end position="862"/>
    </location>
</feature>
<dbReference type="Gene3D" id="1.25.40.70">
    <property type="entry name" value="Phosphatidylinositol 3-kinase, accessory domain (PIK)"/>
    <property type="match status" value="1"/>
</dbReference>
<evidence type="ECO:0000256" key="7">
    <source>
        <dbReference type="ARBA" id="ARBA00039877"/>
    </source>
</evidence>
<feature type="compositionally biased region" description="Basic and acidic residues" evidence="8">
    <location>
        <begin position="99"/>
        <end position="110"/>
    </location>
</feature>
<dbReference type="Gene3D" id="1.10.1070.11">
    <property type="entry name" value="Phosphatidylinositol 3-/4-kinase, catalytic domain"/>
    <property type="match status" value="1"/>
</dbReference>
<evidence type="ECO:0000256" key="3">
    <source>
        <dbReference type="ARBA" id="ARBA00022679"/>
    </source>
</evidence>
<feature type="domain" description="PIK helical" evidence="10">
    <location>
        <begin position="103"/>
        <end position="290"/>
    </location>
</feature>
<dbReference type="InterPro" id="IPR000403">
    <property type="entry name" value="PI3/4_kinase_cat_dom"/>
</dbReference>
<evidence type="ECO:0000256" key="4">
    <source>
        <dbReference type="ARBA" id="ARBA00022777"/>
    </source>
</evidence>
<dbReference type="Pfam" id="PF00454">
    <property type="entry name" value="PI3_PI4_kinase"/>
    <property type="match status" value="1"/>
</dbReference>
<protein>
    <recommendedName>
        <fullName evidence="7">Phosphatidylinositol 4-kinase beta</fullName>
        <ecNumber evidence="2">2.7.1.67</ecNumber>
    </recommendedName>
</protein>
<dbReference type="FunFam" id="1.10.1070.11:FF:000016">
    <property type="entry name" value="PIK1p Phosphatidylinositol 4-kinase"/>
    <property type="match status" value="1"/>
</dbReference>
<evidence type="ECO:0000256" key="6">
    <source>
        <dbReference type="ARBA" id="ARBA00037860"/>
    </source>
</evidence>
<comment type="catalytic activity">
    <reaction evidence="5">
        <text>a 1,2-diacyl-sn-glycero-3-phospho-(1D-myo-inositol) + ATP = a 1,2-diacyl-sn-glycero-3-phospho-(1D-myo-inositol 4-phosphate) + ADP + H(+)</text>
        <dbReference type="Rhea" id="RHEA:19877"/>
        <dbReference type="ChEBI" id="CHEBI:15378"/>
        <dbReference type="ChEBI" id="CHEBI:30616"/>
        <dbReference type="ChEBI" id="CHEBI:57880"/>
        <dbReference type="ChEBI" id="CHEBI:58178"/>
        <dbReference type="ChEBI" id="CHEBI:456216"/>
        <dbReference type="EC" id="2.7.1.67"/>
    </reaction>
    <physiologicalReaction direction="left-to-right" evidence="5">
        <dbReference type="Rhea" id="RHEA:19878"/>
    </physiologicalReaction>
</comment>
<dbReference type="InterPro" id="IPR036940">
    <property type="entry name" value="PI3/4_kinase_cat_sf"/>
</dbReference>
<evidence type="ECO:0000313" key="11">
    <source>
        <dbReference type="EMBL" id="JAT93427.1"/>
    </source>
</evidence>
<dbReference type="EC" id="2.7.1.67" evidence="2"/>
<evidence type="ECO:0000256" key="2">
    <source>
        <dbReference type="ARBA" id="ARBA00012169"/>
    </source>
</evidence>
<dbReference type="PANTHER" id="PTHR10048:SF22">
    <property type="entry name" value="PHOSPHATIDYLINOSITOL 4-KINASE BETA"/>
    <property type="match status" value="1"/>
</dbReference>
<dbReference type="SUPFAM" id="SSF48371">
    <property type="entry name" value="ARM repeat"/>
    <property type="match status" value="1"/>
</dbReference>
<sequence length="877" mass="97573">MESEEVVTCCASCPIPSPVLVHSKPALPPPPIAMPHHARHSSLDLLGHGGPLPGMARAVTPPSSATALMPRRPNHQQHQRNLSLDSAMRVLNPSAAHHSGGDTADRRSLASDDSGIFNSDDGDRTSRVIVEMAAPAPPCHLALRPPVPGVIDEVHSPVSPQEETVQTPAAERLVPKDLLLRLFESTLFDMPLAIDYLFRSKEPGVLAYLGNRMFSFSDADVDFYLPQIVSMYVHHSDIADSLRPYLVQRCSKDTDFSLQLVWLLSAFCSDPNAPPRKRSQGAQLKHLILSEDFRPRITVQQTSSLLTVSSKKTHQRSLSDATGMSGGGGRHIPESSRKAALLGDLGSGHAFDNGCTCHDSCDGIVGDLRGRTRVECHCQAPRLTSQNQFIKVLISLGLRLQAVPTKELKTQRLQAELSLVNLNLPARVWLPLHSDTFPHLVVRIPPQAAVVLNSKDKAPYLIYVEVVAVDDIQTSPVPAKVLNPLRLTRSEENLPDYFGVQPASVFSMSGMDDDAECWTQEDDEISMQFLRNQKAQERDTLSVLSLDSGTSADSKEPLFVVASDVRRRLSENSHVPKNTVKRDPEDPSAAALKEPWEEKVQRIRESSPYSHLPGWQLRAAIVKCGDDLRQELMAYQLLKLLKTIWQQERVSLWLRPYRILVTSADSGLVEPILDTMSLHQVKKHSQLSLLQYFEQQFGPPTSEAFLSAQRCFVESCAAYCLISYLIQVKDRHNGNILLDGEGHIIHIDFGFILSSSPKNLGFESSPFKLTQEFVDVMGGLDSNMFNYFKVLILQGLVAARKHHERIITLVEILQSNARLPCFQWHGASAVRALRERFHMGSTDERLQMLVDSLVESSMHSLTTRLYDNFQYFTNGIL</sequence>
<dbReference type="InterPro" id="IPR049160">
    <property type="entry name" value="PI4KB-PIK1_PIK"/>
</dbReference>
<keyword evidence="4 11" id="KW-0418">Kinase</keyword>
<dbReference type="AlphaFoldDB" id="A0A1E1X2D8"/>